<gene>
    <name evidence="6" type="ORF">EI546_02975</name>
</gene>
<keyword evidence="2" id="KW-0677">Repeat</keyword>
<dbReference type="SUPFAM" id="SSF49265">
    <property type="entry name" value="Fibronectin type III"/>
    <property type="match status" value="2"/>
</dbReference>
<evidence type="ECO:0000313" key="7">
    <source>
        <dbReference type="Proteomes" id="UP000285517"/>
    </source>
</evidence>
<dbReference type="KEGG" id="aev:EI546_02975"/>
<dbReference type="InterPro" id="IPR000998">
    <property type="entry name" value="MAM_dom"/>
</dbReference>
<name>A0A410G0I3_9FLAO</name>
<keyword evidence="1 3" id="KW-0732">Signal</keyword>
<protein>
    <submittedName>
        <fullName evidence="6">T9SS type A sorting domain-containing protein</fullName>
    </submittedName>
</protein>
<feature type="signal peptide" evidence="3">
    <location>
        <begin position="1"/>
        <end position="21"/>
    </location>
</feature>
<proteinExistence type="predicted"/>
<evidence type="ECO:0000256" key="2">
    <source>
        <dbReference type="ARBA" id="ARBA00022737"/>
    </source>
</evidence>
<keyword evidence="7" id="KW-1185">Reference proteome</keyword>
<dbReference type="PANTHER" id="PTHR46708:SF2">
    <property type="entry name" value="FIBRONECTIN TYPE-III DOMAIN-CONTAINING PROTEIN"/>
    <property type="match status" value="1"/>
</dbReference>
<dbReference type="SUPFAM" id="SSF49899">
    <property type="entry name" value="Concanavalin A-like lectins/glucanases"/>
    <property type="match status" value="2"/>
</dbReference>
<dbReference type="InterPro" id="IPR050991">
    <property type="entry name" value="ECM_Regulatory_Proteins"/>
</dbReference>
<dbReference type="RefSeq" id="WP_128249150.1">
    <property type="nucleotide sequence ID" value="NZ_CP034951.1"/>
</dbReference>
<evidence type="ECO:0000256" key="3">
    <source>
        <dbReference type="SAM" id="SignalP"/>
    </source>
</evidence>
<dbReference type="Proteomes" id="UP000285517">
    <property type="component" value="Chromosome"/>
</dbReference>
<dbReference type="InterPro" id="IPR003961">
    <property type="entry name" value="FN3_dom"/>
</dbReference>
<organism evidence="6 7">
    <name type="scientific">Aequorivita ciconiae</name>
    <dbReference type="NCBI Taxonomy" id="2494375"/>
    <lineage>
        <taxon>Bacteria</taxon>
        <taxon>Pseudomonadati</taxon>
        <taxon>Bacteroidota</taxon>
        <taxon>Flavobacteriia</taxon>
        <taxon>Flavobacteriales</taxon>
        <taxon>Flavobacteriaceae</taxon>
        <taxon>Aequorivita</taxon>
    </lineage>
</organism>
<dbReference type="InterPro" id="IPR013783">
    <property type="entry name" value="Ig-like_fold"/>
</dbReference>
<dbReference type="GO" id="GO:0004553">
    <property type="term" value="F:hydrolase activity, hydrolyzing O-glycosyl compounds"/>
    <property type="evidence" value="ECO:0007669"/>
    <property type="project" value="UniProtKB-ARBA"/>
</dbReference>
<dbReference type="Pfam" id="PF18962">
    <property type="entry name" value="Por_Secre_tail"/>
    <property type="match status" value="1"/>
</dbReference>
<feature type="domain" description="MAM" evidence="4">
    <location>
        <begin position="24"/>
        <end position="179"/>
    </location>
</feature>
<feature type="chain" id="PRO_5019140505" evidence="3">
    <location>
        <begin position="22"/>
        <end position="1265"/>
    </location>
</feature>
<reference evidence="6 7" key="1">
    <citation type="submission" date="2019-01" db="EMBL/GenBank/DDBJ databases">
        <title>Complete genome sequencing of Aequorivita sp. H23M31.</title>
        <authorList>
            <person name="Bae J.-W."/>
        </authorList>
    </citation>
    <scope>NUCLEOTIDE SEQUENCE [LARGE SCALE GENOMIC DNA]</scope>
    <source>
        <strain evidence="6 7">H23M31</strain>
    </source>
</reference>
<dbReference type="Gene3D" id="2.60.120.200">
    <property type="match status" value="3"/>
</dbReference>
<feature type="domain" description="Fibronectin type-III" evidence="5">
    <location>
        <begin position="966"/>
        <end position="1060"/>
    </location>
</feature>
<dbReference type="InterPro" id="IPR013320">
    <property type="entry name" value="ConA-like_dom_sf"/>
</dbReference>
<dbReference type="Pfam" id="PF07675">
    <property type="entry name" value="Cleaved_Adhesin"/>
    <property type="match status" value="2"/>
</dbReference>
<dbReference type="Gene3D" id="2.60.120.290">
    <property type="entry name" value="Spermadhesin, CUB domain"/>
    <property type="match status" value="1"/>
</dbReference>
<dbReference type="InterPro" id="IPR011628">
    <property type="entry name" value="Cleaved_adhesin"/>
</dbReference>
<dbReference type="InterPro" id="IPR036116">
    <property type="entry name" value="FN3_sf"/>
</dbReference>
<dbReference type="AlphaFoldDB" id="A0A410G0I3"/>
<dbReference type="GO" id="GO:0005975">
    <property type="term" value="P:carbohydrate metabolic process"/>
    <property type="evidence" value="ECO:0007669"/>
    <property type="project" value="UniProtKB-ARBA"/>
</dbReference>
<dbReference type="NCBIfam" id="NF038128">
    <property type="entry name" value="choice_anch_J"/>
    <property type="match status" value="3"/>
</dbReference>
<dbReference type="SMART" id="SM00060">
    <property type="entry name" value="FN3"/>
    <property type="match status" value="4"/>
</dbReference>
<feature type="domain" description="Fibronectin type-III" evidence="5">
    <location>
        <begin position="179"/>
        <end position="271"/>
    </location>
</feature>
<dbReference type="PROSITE" id="PS50060">
    <property type="entry name" value="MAM_2"/>
    <property type="match status" value="1"/>
</dbReference>
<dbReference type="SUPFAM" id="SSF49854">
    <property type="entry name" value="Spermadhesin, CUB domain"/>
    <property type="match status" value="1"/>
</dbReference>
<dbReference type="Pfam" id="PF00041">
    <property type="entry name" value="fn3"/>
    <property type="match status" value="4"/>
</dbReference>
<dbReference type="InterPro" id="IPR026444">
    <property type="entry name" value="Secre_tail"/>
</dbReference>
<evidence type="ECO:0000259" key="5">
    <source>
        <dbReference type="PROSITE" id="PS50853"/>
    </source>
</evidence>
<dbReference type="GO" id="GO:0016020">
    <property type="term" value="C:membrane"/>
    <property type="evidence" value="ECO:0007669"/>
    <property type="project" value="InterPro"/>
</dbReference>
<dbReference type="PANTHER" id="PTHR46708">
    <property type="entry name" value="TENASCIN"/>
    <property type="match status" value="1"/>
</dbReference>
<feature type="domain" description="Fibronectin type-III" evidence="5">
    <location>
        <begin position="709"/>
        <end position="799"/>
    </location>
</feature>
<sequence>MKQITLILSLFIACCSWQVSAQILNESFDSPTLPAGWTNEYVVSTENWNMVTENPFGVTPHSGTRMAEFKHTNYGAITKLVTPSLDLTGVQNPQLNFFFANIRIGVVDELRVFYKTSATGAWTQIGDTYNYENPAWTEVTLNLPEASNDYYIAFQGKFNFGGGIDLDDVSVAAGPSCLAPTNLRVKNLTTTSAHLLWTEHGSATTWNIEYGPTGFTPGNGTIITDTDGTLGETITGLSAATEYDFYVNSDCGSGDISAWAGPKQFSTTCTPIGSFPWTENFEGVETPAVPSCWTVVDHNDDARTFESDNGFGVGGSIAVGMYTDFNNGNNDDYLILPPLNLNGNQTLKFYTLLLNAGQPDEFEVVLSTTENDVEDFTNIILPRTLVNTAGPTLHTIDLSDYSGIVHIAIHIPDSNTDGYYIYFDDFSVVDNVISCPPASALEATPLADGTVEVSWTAGGSETEWILEYGAPGFVLGTGTQVPVNGTPNTVLTGLDSNTNYEIYVTAVCGVGEQSIPSQSITFRTMDTEGCGQTQVGNNFEAAYVIHPNSGYKIADDFIVSASTINFSAETVTANIVAAGGVNNVGIVFYEDNDGEPGAQMGAAIQNLSPTSQILIGAFDGIDTWEVTVELPTPRDFTRGANNEAATYWIQISATALDPASTTGIEMTSANHIGNYAVIKYQNEPWMVNPGSFDAVFSIQGSCTMVDCPQPTNLTVSNVTQTSAELSWNPTGSETEWEIEYGPAGFELGTGTVVLDNDGTIGETLTGLSPATYYEFYVTPLCGSGTPFPAGPKGFSTLCGGAIDSFPFVESFENSSGTRDCWTNEYVAGIPTDWKYVTTNGNNSVTPRTGELMAQFKIESMTEKTKLVSPAMDLTSLTSPQLTFYFANANWIGDVDELRVFYKTSAGGTWTQIGQSYTTEHTVWTQVILNLPNPSADYYIAFEGKSNFARGIDVDDVMVAEAPTCLQPNNLIAHHITQDSVELKWDLVANASNGYEWFIFESGDDPTGTPFATGTTPEATHSVTVTGLNPYTVYDFYVKSDCGNGDLSALAGPTTFKTAVVPPTCGEIFYDTGGANGNYGNNENVTTIISPEVPGDAVTVNFLTFDVDFGWDVLYIHNGPDATYPLFDSGNPATPNFPAGGYYGQSSPGSFTSTHSSGALTFVFRSDFQVTRAGWVATINCQTVGIEDQVFQGFTYYPNPVENSLALKANTEIQNVVVYNLLGQQVISLQPNNATPTLEMGNLPTGAYLMKVIIDGNENTYRLIKK</sequence>
<evidence type="ECO:0000256" key="1">
    <source>
        <dbReference type="ARBA" id="ARBA00022729"/>
    </source>
</evidence>
<evidence type="ECO:0000313" key="6">
    <source>
        <dbReference type="EMBL" id="QAA80755.1"/>
    </source>
</evidence>
<dbReference type="InterPro" id="IPR035914">
    <property type="entry name" value="Sperma_CUB_dom_sf"/>
</dbReference>
<dbReference type="EMBL" id="CP034951">
    <property type="protein sequence ID" value="QAA80755.1"/>
    <property type="molecule type" value="Genomic_DNA"/>
</dbReference>
<accession>A0A410G0I3</accession>
<evidence type="ECO:0000259" key="4">
    <source>
        <dbReference type="PROSITE" id="PS50060"/>
    </source>
</evidence>
<dbReference type="OrthoDB" id="975384at2"/>
<dbReference type="PROSITE" id="PS50853">
    <property type="entry name" value="FN3"/>
    <property type="match status" value="4"/>
</dbReference>
<feature type="domain" description="Fibronectin type-III" evidence="5">
    <location>
        <begin position="437"/>
        <end position="527"/>
    </location>
</feature>
<dbReference type="Gene3D" id="2.60.40.10">
    <property type="entry name" value="Immunoglobulins"/>
    <property type="match status" value="4"/>
</dbReference>
<dbReference type="CDD" id="cd00063">
    <property type="entry name" value="FN3"/>
    <property type="match status" value="4"/>
</dbReference>
<dbReference type="NCBIfam" id="TIGR04183">
    <property type="entry name" value="Por_Secre_tail"/>
    <property type="match status" value="1"/>
</dbReference>